<feature type="domain" description="CAAX prenyl protease 2/Lysostaphin resistance protein A-like" evidence="2">
    <location>
        <begin position="132"/>
        <end position="221"/>
    </location>
</feature>
<dbReference type="GO" id="GO:0008237">
    <property type="term" value="F:metallopeptidase activity"/>
    <property type="evidence" value="ECO:0007669"/>
    <property type="project" value="UniProtKB-KW"/>
</dbReference>
<organism evidence="3 4">
    <name type="scientific">Hymenobacter guriensis</name>
    <dbReference type="NCBI Taxonomy" id="2793065"/>
    <lineage>
        <taxon>Bacteria</taxon>
        <taxon>Pseudomonadati</taxon>
        <taxon>Bacteroidota</taxon>
        <taxon>Cytophagia</taxon>
        <taxon>Cytophagales</taxon>
        <taxon>Hymenobacteraceae</taxon>
        <taxon>Hymenobacter</taxon>
    </lineage>
</organism>
<feature type="transmembrane region" description="Helical" evidence="1">
    <location>
        <begin position="93"/>
        <end position="112"/>
    </location>
</feature>
<gene>
    <name evidence="3" type="ORF">I5L79_14835</name>
</gene>
<accession>A0ABS0L3W6</accession>
<evidence type="ECO:0000313" key="3">
    <source>
        <dbReference type="EMBL" id="MBG8554830.1"/>
    </source>
</evidence>
<reference evidence="3 4" key="1">
    <citation type="submission" date="2020-11" db="EMBL/GenBank/DDBJ databases">
        <title>Hymenobacter sp.</title>
        <authorList>
            <person name="Kim M.K."/>
        </authorList>
    </citation>
    <scope>NUCLEOTIDE SEQUENCE [LARGE SCALE GENOMIC DNA]</scope>
    <source>
        <strain evidence="3 4">BT594</strain>
    </source>
</reference>
<proteinExistence type="predicted"/>
<keyword evidence="3" id="KW-0482">Metalloprotease</keyword>
<name>A0ABS0L3W6_9BACT</name>
<keyword evidence="1" id="KW-0812">Transmembrane</keyword>
<dbReference type="PANTHER" id="PTHR36435:SF1">
    <property type="entry name" value="CAAX AMINO TERMINAL PROTEASE FAMILY PROTEIN"/>
    <property type="match status" value="1"/>
</dbReference>
<keyword evidence="4" id="KW-1185">Reference proteome</keyword>
<evidence type="ECO:0000313" key="4">
    <source>
        <dbReference type="Proteomes" id="UP000601099"/>
    </source>
</evidence>
<dbReference type="InterPro" id="IPR052710">
    <property type="entry name" value="CAAX_protease"/>
</dbReference>
<feature type="transmembrane region" description="Helical" evidence="1">
    <location>
        <begin position="245"/>
        <end position="263"/>
    </location>
</feature>
<feature type="transmembrane region" description="Helical" evidence="1">
    <location>
        <begin position="25"/>
        <end position="44"/>
    </location>
</feature>
<feature type="transmembrane region" description="Helical" evidence="1">
    <location>
        <begin position="56"/>
        <end position="73"/>
    </location>
</feature>
<feature type="transmembrane region" description="Helical" evidence="1">
    <location>
        <begin position="208"/>
        <end position="230"/>
    </location>
</feature>
<comment type="caution">
    <text evidence="3">The sequence shown here is derived from an EMBL/GenBank/DDBJ whole genome shotgun (WGS) entry which is preliminary data.</text>
</comment>
<keyword evidence="3" id="KW-0645">Protease</keyword>
<sequence>METSVPEPPAPIHKPSAYPTIKESWAFLGWYLLVMLVVGVPVFLLCEKALNFSRPATLVIVTISSNLALLGVLRRRAGSRWVPVRPLGKEQVWLYAALPLLVLAMVMVLSLLDLLHLPNWADASFKELAKAPVLAFVVLCVAAPVLEELLFRGVLLAGLLRNYPQRPWMAIGQSALLFGLIHGNPAQMVGTGLIGLLLGWLYYRTQSLWLCMATHALNNLLAFLGLVVGGQELAEKSVVDVFGSWWAYAGAVAAGALVLCWLLRRVQQTTVPAHSASIREESVEVTLPQVG</sequence>
<feature type="transmembrane region" description="Helical" evidence="1">
    <location>
        <begin position="133"/>
        <end position="155"/>
    </location>
</feature>
<protein>
    <submittedName>
        <fullName evidence="3">CPBP family intramembrane metalloprotease</fullName>
    </submittedName>
</protein>
<evidence type="ECO:0000259" key="2">
    <source>
        <dbReference type="Pfam" id="PF02517"/>
    </source>
</evidence>
<dbReference type="EMBL" id="JADWYK010000009">
    <property type="protein sequence ID" value="MBG8554830.1"/>
    <property type="molecule type" value="Genomic_DNA"/>
</dbReference>
<dbReference type="RefSeq" id="WP_196955851.1">
    <property type="nucleotide sequence ID" value="NZ_JADWYK010000009.1"/>
</dbReference>
<keyword evidence="3" id="KW-0378">Hydrolase</keyword>
<evidence type="ECO:0000256" key="1">
    <source>
        <dbReference type="SAM" id="Phobius"/>
    </source>
</evidence>
<dbReference type="Pfam" id="PF02517">
    <property type="entry name" value="Rce1-like"/>
    <property type="match status" value="1"/>
</dbReference>
<dbReference type="PANTHER" id="PTHR36435">
    <property type="entry name" value="SLR1288 PROTEIN"/>
    <property type="match status" value="1"/>
</dbReference>
<dbReference type="InterPro" id="IPR003675">
    <property type="entry name" value="Rce1/LyrA-like_dom"/>
</dbReference>
<feature type="transmembrane region" description="Helical" evidence="1">
    <location>
        <begin position="175"/>
        <end position="201"/>
    </location>
</feature>
<dbReference type="Proteomes" id="UP000601099">
    <property type="component" value="Unassembled WGS sequence"/>
</dbReference>
<keyword evidence="1" id="KW-1133">Transmembrane helix</keyword>
<keyword evidence="1" id="KW-0472">Membrane</keyword>